<organism evidence="1 2">
    <name type="scientific">Thelephora terrestris</name>
    <dbReference type="NCBI Taxonomy" id="56493"/>
    <lineage>
        <taxon>Eukaryota</taxon>
        <taxon>Fungi</taxon>
        <taxon>Dikarya</taxon>
        <taxon>Basidiomycota</taxon>
        <taxon>Agaricomycotina</taxon>
        <taxon>Agaricomycetes</taxon>
        <taxon>Thelephorales</taxon>
        <taxon>Thelephoraceae</taxon>
        <taxon>Thelephora</taxon>
    </lineage>
</organism>
<dbReference type="Gene3D" id="3.30.200.20">
    <property type="entry name" value="Phosphorylase Kinase, domain 1"/>
    <property type="match status" value="1"/>
</dbReference>
<reference evidence="1" key="1">
    <citation type="journal article" date="2020" name="Nat. Commun.">
        <title>Large-scale genome sequencing of mycorrhizal fungi provides insights into the early evolution of symbiotic traits.</title>
        <authorList>
            <person name="Miyauchi S."/>
            <person name="Kiss E."/>
            <person name="Kuo A."/>
            <person name="Drula E."/>
            <person name="Kohler A."/>
            <person name="Sanchez-Garcia M."/>
            <person name="Morin E."/>
            <person name="Andreopoulos B."/>
            <person name="Barry K.W."/>
            <person name="Bonito G."/>
            <person name="Buee M."/>
            <person name="Carver A."/>
            <person name="Chen C."/>
            <person name="Cichocki N."/>
            <person name="Clum A."/>
            <person name="Culley D."/>
            <person name="Crous P.W."/>
            <person name="Fauchery L."/>
            <person name="Girlanda M."/>
            <person name="Hayes R.D."/>
            <person name="Keri Z."/>
            <person name="LaButti K."/>
            <person name="Lipzen A."/>
            <person name="Lombard V."/>
            <person name="Magnuson J."/>
            <person name="Maillard F."/>
            <person name="Murat C."/>
            <person name="Nolan M."/>
            <person name="Ohm R.A."/>
            <person name="Pangilinan J."/>
            <person name="Pereira M.F."/>
            <person name="Perotto S."/>
            <person name="Peter M."/>
            <person name="Pfister S."/>
            <person name="Riley R."/>
            <person name="Sitrit Y."/>
            <person name="Stielow J.B."/>
            <person name="Szollosi G."/>
            <person name="Zifcakova L."/>
            <person name="Stursova M."/>
            <person name="Spatafora J.W."/>
            <person name="Tedersoo L."/>
            <person name="Vaario L.M."/>
            <person name="Yamada A."/>
            <person name="Yan M."/>
            <person name="Wang P."/>
            <person name="Xu J."/>
            <person name="Bruns T."/>
            <person name="Baldrian P."/>
            <person name="Vilgalys R."/>
            <person name="Dunand C."/>
            <person name="Henrissat B."/>
            <person name="Grigoriev I.V."/>
            <person name="Hibbett D."/>
            <person name="Nagy L.G."/>
            <person name="Martin F.M."/>
        </authorList>
    </citation>
    <scope>NUCLEOTIDE SEQUENCE</scope>
    <source>
        <strain evidence="1">UH-Tt-Lm1</strain>
    </source>
</reference>
<accession>A0A9P6HNQ2</accession>
<comment type="caution">
    <text evidence="1">The sequence shown here is derived from an EMBL/GenBank/DDBJ whole genome shotgun (WGS) entry which is preliminary data.</text>
</comment>
<evidence type="ECO:0008006" key="3">
    <source>
        <dbReference type="Google" id="ProtNLM"/>
    </source>
</evidence>
<evidence type="ECO:0000313" key="1">
    <source>
        <dbReference type="EMBL" id="KAF9791124.1"/>
    </source>
</evidence>
<name>A0A9P6HNQ2_9AGAM</name>
<reference evidence="1" key="2">
    <citation type="submission" date="2020-11" db="EMBL/GenBank/DDBJ databases">
        <authorList>
            <consortium name="DOE Joint Genome Institute"/>
            <person name="Kuo A."/>
            <person name="Miyauchi S."/>
            <person name="Kiss E."/>
            <person name="Drula E."/>
            <person name="Kohler A."/>
            <person name="Sanchez-Garcia M."/>
            <person name="Andreopoulos B."/>
            <person name="Barry K.W."/>
            <person name="Bonito G."/>
            <person name="Buee M."/>
            <person name="Carver A."/>
            <person name="Chen C."/>
            <person name="Cichocki N."/>
            <person name="Clum A."/>
            <person name="Culley D."/>
            <person name="Crous P.W."/>
            <person name="Fauchery L."/>
            <person name="Girlanda M."/>
            <person name="Hayes R."/>
            <person name="Keri Z."/>
            <person name="Labutti K."/>
            <person name="Lipzen A."/>
            <person name="Lombard V."/>
            <person name="Magnuson J."/>
            <person name="Maillard F."/>
            <person name="Morin E."/>
            <person name="Murat C."/>
            <person name="Nolan M."/>
            <person name="Ohm R."/>
            <person name="Pangilinan J."/>
            <person name="Pereira M."/>
            <person name="Perotto S."/>
            <person name="Peter M."/>
            <person name="Riley R."/>
            <person name="Sitrit Y."/>
            <person name="Stielow B."/>
            <person name="Szollosi G."/>
            <person name="Zifcakova L."/>
            <person name="Stursova M."/>
            <person name="Spatafora J.W."/>
            <person name="Tedersoo L."/>
            <person name="Vaario L.-M."/>
            <person name="Yamada A."/>
            <person name="Yan M."/>
            <person name="Wang P."/>
            <person name="Xu J."/>
            <person name="Bruns T."/>
            <person name="Baldrian P."/>
            <person name="Vilgalys R."/>
            <person name="Henrissat B."/>
            <person name="Grigoriev I.V."/>
            <person name="Hibbett D."/>
            <person name="Nagy L.G."/>
            <person name="Martin F.M."/>
        </authorList>
    </citation>
    <scope>NUCLEOTIDE SEQUENCE</scope>
    <source>
        <strain evidence="1">UH-Tt-Lm1</strain>
    </source>
</reference>
<sequence>MIEGYKTEIQDILDDLDRPSLPFNGDKPVRSGVTQQLYMHSVGGATSVSEPGAFERLIRRKFAPHELPSLIEEILMCKDVVDMIRYLPRDDAQTFIDVINEALDMPDLSPWAQNQCLRPLYRTCGRHALLPKAMEIPACYDPTGNALYKGGYADVWKGQYRGKDVAVKVIRIFSNSDLGKVIGVSR</sequence>
<dbReference type="EMBL" id="WIUZ02000002">
    <property type="protein sequence ID" value="KAF9791124.1"/>
    <property type="molecule type" value="Genomic_DNA"/>
</dbReference>
<evidence type="ECO:0000313" key="2">
    <source>
        <dbReference type="Proteomes" id="UP000736335"/>
    </source>
</evidence>
<proteinExistence type="predicted"/>
<keyword evidence="2" id="KW-1185">Reference proteome</keyword>
<dbReference type="AlphaFoldDB" id="A0A9P6HNQ2"/>
<protein>
    <recommendedName>
        <fullName evidence="3">Protein kinase domain-containing protein</fullName>
    </recommendedName>
</protein>
<dbReference type="OrthoDB" id="122279at2759"/>
<dbReference type="Proteomes" id="UP000736335">
    <property type="component" value="Unassembled WGS sequence"/>
</dbReference>
<gene>
    <name evidence="1" type="ORF">BJ322DRAFT_428820</name>
</gene>